<dbReference type="RefSeq" id="WP_329776662.1">
    <property type="nucleotide sequence ID" value="NZ_JAYDYW010000016.1"/>
</dbReference>
<dbReference type="Gene3D" id="1.10.10.1100">
    <property type="entry name" value="BFD-like [2Fe-2S]-binding domain"/>
    <property type="match status" value="1"/>
</dbReference>
<dbReference type="InterPro" id="IPR052371">
    <property type="entry name" value="BFD-associated_ferredoxin"/>
</dbReference>
<organism evidence="11 12">
    <name type="scientific">Agarivorans aestuarii</name>
    <dbReference type="NCBI Taxonomy" id="1563703"/>
    <lineage>
        <taxon>Bacteria</taxon>
        <taxon>Pseudomonadati</taxon>
        <taxon>Pseudomonadota</taxon>
        <taxon>Gammaproteobacteria</taxon>
        <taxon>Alteromonadales</taxon>
        <taxon>Alteromonadaceae</taxon>
        <taxon>Agarivorans</taxon>
    </lineage>
</organism>
<keyword evidence="3" id="KW-0479">Metal-binding</keyword>
<gene>
    <name evidence="11" type="ORF">SNR37_001219</name>
</gene>
<dbReference type="InterPro" id="IPR007419">
    <property type="entry name" value="BFD-like_2Fe2S-bd_dom"/>
</dbReference>
<evidence type="ECO:0000256" key="7">
    <source>
        <dbReference type="ARBA" id="ARBA00034078"/>
    </source>
</evidence>
<keyword evidence="6" id="KW-0411">Iron-sulfur</keyword>
<sequence>MWVCLCEQINDEALADSYAQGLKTVKQLKQAKHLGSTCGKCIRLAKQKLDQLDSSFIQVNLLT</sequence>
<keyword evidence="4" id="KW-0249">Electron transport</keyword>
<name>A0ABU7G938_9ALTE</name>
<accession>A0ABU7G938</accession>
<evidence type="ECO:0000313" key="12">
    <source>
        <dbReference type="Proteomes" id="UP001310248"/>
    </source>
</evidence>
<dbReference type="Pfam" id="PF04324">
    <property type="entry name" value="Fer2_BFD"/>
    <property type="match status" value="1"/>
</dbReference>
<dbReference type="InterPro" id="IPR041854">
    <property type="entry name" value="BFD-like_2Fe2S-bd_dom_sf"/>
</dbReference>
<dbReference type="PANTHER" id="PTHR37424:SF1">
    <property type="entry name" value="BACTERIOFERRITIN-ASSOCIATED FERREDOXIN"/>
    <property type="match status" value="1"/>
</dbReference>
<feature type="domain" description="BFD-like [2Fe-2S]-binding" evidence="10">
    <location>
        <begin position="3"/>
        <end position="48"/>
    </location>
</feature>
<reference evidence="12" key="1">
    <citation type="submission" date="2023-07" db="EMBL/GenBank/DDBJ databases">
        <title>Draft genome sequence of Agarivorans aestuarii strain ZMCS4, a CAZymes producing bacteria isolated from the marine brown algae Clodostephus spongiosus.</title>
        <authorList>
            <person name="Lorente B."/>
            <person name="Cabral C."/>
            <person name="Frias J."/>
            <person name="Faria J."/>
            <person name="Toubarro D."/>
        </authorList>
    </citation>
    <scope>NUCLEOTIDE SEQUENCE [LARGE SCALE GENOMIC DNA]</scope>
    <source>
        <strain evidence="12">ZMCS4</strain>
    </source>
</reference>
<evidence type="ECO:0000313" key="11">
    <source>
        <dbReference type="EMBL" id="MEE1675892.1"/>
    </source>
</evidence>
<protein>
    <recommendedName>
        <fullName evidence="8">Bacterioferritin-associated ferredoxin</fullName>
    </recommendedName>
</protein>
<reference evidence="11 12" key="2">
    <citation type="submission" date="2023-12" db="EMBL/GenBank/DDBJ databases">
        <authorList>
            <consortium name="Cladostephus spongiosus"/>
            <person name="Lorente B."/>
            <person name="Cabral C."/>
            <person name="Frias J."/>
            <person name="Faria J."/>
            <person name="Toubarro D."/>
        </authorList>
    </citation>
    <scope>NUCLEOTIDE SEQUENCE [LARGE SCALE GENOMIC DNA]</scope>
    <source>
        <strain evidence="11 12">ZMCS4</strain>
    </source>
</reference>
<evidence type="ECO:0000256" key="1">
    <source>
        <dbReference type="ARBA" id="ARBA00022448"/>
    </source>
</evidence>
<evidence type="ECO:0000256" key="3">
    <source>
        <dbReference type="ARBA" id="ARBA00022723"/>
    </source>
</evidence>
<keyword evidence="12" id="KW-1185">Reference proteome</keyword>
<evidence type="ECO:0000256" key="6">
    <source>
        <dbReference type="ARBA" id="ARBA00023014"/>
    </source>
</evidence>
<evidence type="ECO:0000256" key="9">
    <source>
        <dbReference type="ARBA" id="ARBA00046332"/>
    </source>
</evidence>
<evidence type="ECO:0000259" key="10">
    <source>
        <dbReference type="Pfam" id="PF04324"/>
    </source>
</evidence>
<comment type="caution">
    <text evidence="11">The sequence shown here is derived from an EMBL/GenBank/DDBJ whole genome shotgun (WGS) entry which is preliminary data.</text>
</comment>
<evidence type="ECO:0000256" key="5">
    <source>
        <dbReference type="ARBA" id="ARBA00023004"/>
    </source>
</evidence>
<keyword evidence="2" id="KW-0001">2Fe-2S</keyword>
<proteinExistence type="inferred from homology"/>
<evidence type="ECO:0000256" key="4">
    <source>
        <dbReference type="ARBA" id="ARBA00022982"/>
    </source>
</evidence>
<dbReference type="Proteomes" id="UP001310248">
    <property type="component" value="Unassembled WGS sequence"/>
</dbReference>
<keyword evidence="5" id="KW-0408">Iron</keyword>
<dbReference type="PANTHER" id="PTHR37424">
    <property type="entry name" value="BACTERIOFERRITIN-ASSOCIATED FERREDOXIN"/>
    <property type="match status" value="1"/>
</dbReference>
<dbReference type="EMBL" id="JAYDYW010000016">
    <property type="protein sequence ID" value="MEE1675892.1"/>
    <property type="molecule type" value="Genomic_DNA"/>
</dbReference>
<evidence type="ECO:0000256" key="8">
    <source>
        <dbReference type="ARBA" id="ARBA00039386"/>
    </source>
</evidence>
<evidence type="ECO:0000256" key="2">
    <source>
        <dbReference type="ARBA" id="ARBA00022714"/>
    </source>
</evidence>
<comment type="cofactor">
    <cofactor evidence="7">
        <name>[2Fe-2S] cluster</name>
        <dbReference type="ChEBI" id="CHEBI:190135"/>
    </cofactor>
</comment>
<comment type="similarity">
    <text evidence="9">Belongs to the Bfd family.</text>
</comment>
<keyword evidence="1" id="KW-0813">Transport</keyword>